<dbReference type="PROSITE" id="PS51737">
    <property type="entry name" value="RECOMBINASE_DNA_BIND"/>
    <property type="match status" value="1"/>
</dbReference>
<sequence>MRAALYIRVSTEEQSKEGYSLAAQKEKCSKFIESQPDWDLVKIYADPGVSAKDLKRPGVQQMLEDIKKGFFDVIVVYRLDRLVRRVLDLHNLLDDFEKNNVKFKSVTEVFDTTTAMGKFFITIVGAMAEWERDNLSERVSMGMEQIVREGKWKGGEVGYGHMWDRNDKVFVVVEEEAKYIQMMYQWSIEGDGDITIAHKLNEMGITTRQGNWWTNTAVGRILRNPKNYGTSKRGVRTHKQDSFLVDDVYPPIVSKETYDESMRVRKNRFRFSGRNVKNDFIYSGVLACSRCGSTFKGNRTTAPKTGTEYKFYVCNNRPEKKCDCPSISEKLVEDKFIPNLRQAIDDLSNVDIDLDDGNREIEEQKQFVSKELQKIKERRKKWQYAWANEAISDEDFSDRTAEESRKEKHYLSVLDKLERNKGESLPASSVVEVKKLIDNWKILNDQEKKQLLRSLVNRIVVDIDKSRQIDDRLKIKEIIFN</sequence>
<accession>A0ABQ2P367</accession>
<reference evidence="8" key="1">
    <citation type="journal article" date="2019" name="Int. J. Syst. Evol. Microbiol.">
        <title>The Global Catalogue of Microorganisms (GCM) 10K type strain sequencing project: providing services to taxonomists for standard genome sequencing and annotation.</title>
        <authorList>
            <consortium name="The Broad Institute Genomics Platform"/>
            <consortium name="The Broad Institute Genome Sequencing Center for Infectious Disease"/>
            <person name="Wu L."/>
            <person name="Ma J."/>
        </authorList>
    </citation>
    <scope>NUCLEOTIDE SEQUENCE [LARGE SCALE GENOMIC DNA]</scope>
    <source>
        <strain evidence="8">CGMCC 1.7693</strain>
    </source>
</reference>
<feature type="domain" description="Recombinase" evidence="6">
    <location>
        <begin position="158"/>
        <end position="271"/>
    </location>
</feature>
<evidence type="ECO:0000256" key="3">
    <source>
        <dbReference type="ARBA" id="ARBA00023172"/>
    </source>
</evidence>
<dbReference type="InterPro" id="IPR038109">
    <property type="entry name" value="DNA_bind_recomb_sf"/>
</dbReference>
<dbReference type="Gene3D" id="3.40.50.1390">
    <property type="entry name" value="Resolvase, N-terminal catalytic domain"/>
    <property type="match status" value="1"/>
</dbReference>
<evidence type="ECO:0000313" key="8">
    <source>
        <dbReference type="Proteomes" id="UP000641206"/>
    </source>
</evidence>
<dbReference type="InterPro" id="IPR006118">
    <property type="entry name" value="Recombinase_CS"/>
</dbReference>
<dbReference type="InterPro" id="IPR050639">
    <property type="entry name" value="SSR_resolvase"/>
</dbReference>
<dbReference type="PANTHER" id="PTHR30461:SF23">
    <property type="entry name" value="DNA RECOMBINASE-RELATED"/>
    <property type="match status" value="1"/>
</dbReference>
<keyword evidence="1" id="KW-0229">DNA integration</keyword>
<dbReference type="Gene3D" id="3.90.1750.20">
    <property type="entry name" value="Putative Large Serine Recombinase, Chain B, Domain 2"/>
    <property type="match status" value="1"/>
</dbReference>
<dbReference type="Proteomes" id="UP000641206">
    <property type="component" value="Unassembled WGS sequence"/>
</dbReference>
<dbReference type="SUPFAM" id="SSF53041">
    <property type="entry name" value="Resolvase-like"/>
    <property type="match status" value="1"/>
</dbReference>
<dbReference type="InterPro" id="IPR036162">
    <property type="entry name" value="Resolvase-like_N_sf"/>
</dbReference>
<comment type="caution">
    <text evidence="7">The sequence shown here is derived from an EMBL/GenBank/DDBJ whole genome shotgun (WGS) entry which is preliminary data.</text>
</comment>
<feature type="active site" description="O-(5'-phospho-DNA)-serine intermediate" evidence="4">
    <location>
        <position position="10"/>
    </location>
</feature>
<dbReference type="SMART" id="SM00857">
    <property type="entry name" value="Resolvase"/>
    <property type="match status" value="1"/>
</dbReference>
<evidence type="ECO:0000256" key="4">
    <source>
        <dbReference type="PROSITE-ProRule" id="PRU10137"/>
    </source>
</evidence>
<keyword evidence="2" id="KW-0238">DNA-binding</keyword>
<evidence type="ECO:0000256" key="1">
    <source>
        <dbReference type="ARBA" id="ARBA00022908"/>
    </source>
</evidence>
<evidence type="ECO:0000259" key="6">
    <source>
        <dbReference type="PROSITE" id="PS51737"/>
    </source>
</evidence>
<gene>
    <name evidence="7" type="primary">ccrB</name>
    <name evidence="7" type="ORF">GCM10011346_52190</name>
</gene>
<dbReference type="CDD" id="cd03768">
    <property type="entry name" value="SR_ResInv"/>
    <property type="match status" value="1"/>
</dbReference>
<evidence type="ECO:0000256" key="2">
    <source>
        <dbReference type="ARBA" id="ARBA00023125"/>
    </source>
</evidence>
<evidence type="ECO:0000259" key="5">
    <source>
        <dbReference type="PROSITE" id="PS51736"/>
    </source>
</evidence>
<dbReference type="Pfam" id="PF07508">
    <property type="entry name" value="Recombinase"/>
    <property type="match status" value="1"/>
</dbReference>
<dbReference type="EMBL" id="BMLW01000027">
    <property type="protein sequence ID" value="GGP17202.1"/>
    <property type="molecule type" value="Genomic_DNA"/>
</dbReference>
<dbReference type="PROSITE" id="PS00397">
    <property type="entry name" value="RECOMBINASES_1"/>
    <property type="match status" value="1"/>
</dbReference>
<organism evidence="7 8">
    <name type="scientific">Oceanobacillus neutriphilus</name>
    <dbReference type="NCBI Taxonomy" id="531815"/>
    <lineage>
        <taxon>Bacteria</taxon>
        <taxon>Bacillati</taxon>
        <taxon>Bacillota</taxon>
        <taxon>Bacilli</taxon>
        <taxon>Bacillales</taxon>
        <taxon>Bacillaceae</taxon>
        <taxon>Oceanobacillus</taxon>
    </lineage>
</organism>
<dbReference type="InterPro" id="IPR025827">
    <property type="entry name" value="Zn_ribbon_recom_dom"/>
</dbReference>
<proteinExistence type="predicted"/>
<dbReference type="Pfam" id="PF13408">
    <property type="entry name" value="Zn_ribbon_recom"/>
    <property type="match status" value="1"/>
</dbReference>
<evidence type="ECO:0000313" key="7">
    <source>
        <dbReference type="EMBL" id="GGP17202.1"/>
    </source>
</evidence>
<feature type="domain" description="Resolvase/invertase-type recombinase catalytic" evidence="5">
    <location>
        <begin position="2"/>
        <end position="150"/>
    </location>
</feature>
<dbReference type="Pfam" id="PF00239">
    <property type="entry name" value="Resolvase"/>
    <property type="match status" value="1"/>
</dbReference>
<dbReference type="InterPro" id="IPR006119">
    <property type="entry name" value="Resolv_N"/>
</dbReference>
<keyword evidence="8" id="KW-1185">Reference proteome</keyword>
<dbReference type="PANTHER" id="PTHR30461">
    <property type="entry name" value="DNA-INVERTASE FROM LAMBDOID PROPHAGE"/>
    <property type="match status" value="1"/>
</dbReference>
<dbReference type="PROSITE" id="PS51736">
    <property type="entry name" value="RECOMBINASES_3"/>
    <property type="match status" value="1"/>
</dbReference>
<dbReference type="RefSeq" id="WP_188738692.1">
    <property type="nucleotide sequence ID" value="NZ_BMLW01000027.1"/>
</dbReference>
<keyword evidence="3" id="KW-0233">DNA recombination</keyword>
<protein>
    <submittedName>
        <fullName evidence="7">Resolvase</fullName>
    </submittedName>
</protein>
<dbReference type="InterPro" id="IPR011109">
    <property type="entry name" value="DNA_bind_recombinase_dom"/>
</dbReference>
<name>A0ABQ2P367_9BACI</name>